<accession>A0A6J5P4B8</accession>
<evidence type="ECO:0000313" key="2">
    <source>
        <dbReference type="EMBL" id="CAB4164826.1"/>
    </source>
</evidence>
<dbReference type="Pfam" id="PF24254">
    <property type="entry name" value="DUF7455"/>
    <property type="match status" value="1"/>
</dbReference>
<dbReference type="InterPro" id="IPR055878">
    <property type="entry name" value="DUF7455"/>
</dbReference>
<protein>
    <recommendedName>
        <fullName evidence="1">DUF7455 domain-containing protein</fullName>
    </recommendedName>
</protein>
<sequence length="82" mass="9407">MLMTKTTPDVKEYLLTLNDRCDRCNAQAYVKAIGLDGDLLFCAHHYNKIVDNAVGYDKIMKFAINIVDERDKLIENKLKGKE</sequence>
<feature type="domain" description="DUF7455" evidence="1">
    <location>
        <begin position="15"/>
        <end position="72"/>
    </location>
</feature>
<proteinExistence type="predicted"/>
<evidence type="ECO:0000259" key="1">
    <source>
        <dbReference type="Pfam" id="PF24254"/>
    </source>
</evidence>
<dbReference type="EMBL" id="LR796766">
    <property type="protein sequence ID" value="CAB4164826.1"/>
    <property type="molecule type" value="Genomic_DNA"/>
</dbReference>
<organism evidence="2">
    <name type="scientific">uncultured Caudovirales phage</name>
    <dbReference type="NCBI Taxonomy" id="2100421"/>
    <lineage>
        <taxon>Viruses</taxon>
        <taxon>Duplodnaviria</taxon>
        <taxon>Heunggongvirae</taxon>
        <taxon>Uroviricota</taxon>
        <taxon>Caudoviricetes</taxon>
        <taxon>Peduoviridae</taxon>
        <taxon>Maltschvirus</taxon>
        <taxon>Maltschvirus maltsch</taxon>
    </lineage>
</organism>
<gene>
    <name evidence="2" type="ORF">UFOVP828_140</name>
</gene>
<name>A0A6J5P4B8_9CAUD</name>
<reference evidence="2" key="1">
    <citation type="submission" date="2020-04" db="EMBL/GenBank/DDBJ databases">
        <authorList>
            <person name="Chiriac C."/>
            <person name="Salcher M."/>
            <person name="Ghai R."/>
            <person name="Kavagutti S V."/>
        </authorList>
    </citation>
    <scope>NUCLEOTIDE SEQUENCE</scope>
</reference>